<accession>A0A6G7Y2M3</accession>
<keyword evidence="7" id="KW-1185">Reference proteome</keyword>
<protein>
    <recommendedName>
        <fullName evidence="8">DoxX-like family protein</fullName>
    </recommendedName>
</protein>
<name>A0A6G7Y2M3_9ACTN</name>
<keyword evidence="3 5" id="KW-1133">Transmembrane helix</keyword>
<evidence type="ECO:0000313" key="6">
    <source>
        <dbReference type="EMBL" id="QIK70959.1"/>
    </source>
</evidence>
<dbReference type="RefSeq" id="WP_166230704.1">
    <property type="nucleotide sequence ID" value="NZ_CP049865.1"/>
</dbReference>
<evidence type="ECO:0000256" key="4">
    <source>
        <dbReference type="ARBA" id="ARBA00023136"/>
    </source>
</evidence>
<sequence>MNLIPDPWWIPALLAGALLFDAVASIRPPAFIRDCLDGVRFPRDWWWTLIVIKTLAVAGLIVGIWVSGVGLAANVGVVVYFLCACVTHIRARFLRQPFWINCLGMLALALASLIGAFLL</sequence>
<evidence type="ECO:0000313" key="7">
    <source>
        <dbReference type="Proteomes" id="UP000501058"/>
    </source>
</evidence>
<reference evidence="6 7" key="1">
    <citation type="submission" date="2020-03" db="EMBL/GenBank/DDBJ databases">
        <title>Propioniciclava sp. nov., isolated from Hydrophilus acuminatus.</title>
        <authorList>
            <person name="Hyun D.-W."/>
            <person name="Bae J.-W."/>
        </authorList>
    </citation>
    <scope>NUCLEOTIDE SEQUENCE [LARGE SCALE GENOMIC DNA]</scope>
    <source>
        <strain evidence="6 7">HDW11</strain>
    </source>
</reference>
<proteinExistence type="predicted"/>
<organism evidence="6 7">
    <name type="scientific">Propioniciclava coleopterorum</name>
    <dbReference type="NCBI Taxonomy" id="2714937"/>
    <lineage>
        <taxon>Bacteria</taxon>
        <taxon>Bacillati</taxon>
        <taxon>Actinomycetota</taxon>
        <taxon>Actinomycetes</taxon>
        <taxon>Propionibacteriales</taxon>
        <taxon>Propionibacteriaceae</taxon>
        <taxon>Propioniciclava</taxon>
    </lineage>
</organism>
<dbReference type="InterPro" id="IPR032808">
    <property type="entry name" value="DoxX"/>
</dbReference>
<feature type="transmembrane region" description="Helical" evidence="5">
    <location>
        <begin position="98"/>
        <end position="118"/>
    </location>
</feature>
<evidence type="ECO:0000256" key="5">
    <source>
        <dbReference type="SAM" id="Phobius"/>
    </source>
</evidence>
<evidence type="ECO:0000256" key="1">
    <source>
        <dbReference type="ARBA" id="ARBA00004141"/>
    </source>
</evidence>
<dbReference type="GO" id="GO:0016020">
    <property type="term" value="C:membrane"/>
    <property type="evidence" value="ECO:0007669"/>
    <property type="project" value="UniProtKB-SubCell"/>
</dbReference>
<dbReference type="AlphaFoldDB" id="A0A6G7Y2M3"/>
<dbReference type="EMBL" id="CP049865">
    <property type="protein sequence ID" value="QIK70959.1"/>
    <property type="molecule type" value="Genomic_DNA"/>
</dbReference>
<evidence type="ECO:0000256" key="3">
    <source>
        <dbReference type="ARBA" id="ARBA00022989"/>
    </source>
</evidence>
<feature type="transmembrane region" description="Helical" evidence="5">
    <location>
        <begin position="6"/>
        <end position="24"/>
    </location>
</feature>
<feature type="transmembrane region" description="Helical" evidence="5">
    <location>
        <begin position="71"/>
        <end position="91"/>
    </location>
</feature>
<comment type="subcellular location">
    <subcellularLocation>
        <location evidence="1">Membrane</location>
        <topology evidence="1">Multi-pass membrane protein</topology>
    </subcellularLocation>
</comment>
<dbReference type="Proteomes" id="UP000501058">
    <property type="component" value="Chromosome"/>
</dbReference>
<dbReference type="KEGG" id="prv:G7070_00025"/>
<keyword evidence="2 5" id="KW-0812">Transmembrane</keyword>
<evidence type="ECO:0000256" key="2">
    <source>
        <dbReference type="ARBA" id="ARBA00022692"/>
    </source>
</evidence>
<feature type="transmembrane region" description="Helical" evidence="5">
    <location>
        <begin position="45"/>
        <end position="65"/>
    </location>
</feature>
<dbReference type="Pfam" id="PF13564">
    <property type="entry name" value="DoxX_2"/>
    <property type="match status" value="1"/>
</dbReference>
<keyword evidence="4 5" id="KW-0472">Membrane</keyword>
<evidence type="ECO:0008006" key="8">
    <source>
        <dbReference type="Google" id="ProtNLM"/>
    </source>
</evidence>
<gene>
    <name evidence="6" type="ORF">G7070_00025</name>
</gene>